<organism evidence="4">
    <name type="scientific">bioreactor metagenome</name>
    <dbReference type="NCBI Taxonomy" id="1076179"/>
    <lineage>
        <taxon>unclassified sequences</taxon>
        <taxon>metagenomes</taxon>
        <taxon>ecological metagenomes</taxon>
    </lineage>
</organism>
<dbReference type="AlphaFoldDB" id="A0A644SPE4"/>
<sequence>MIYSLTQRRKILLKLFFTKLLFLRRKDSSEMNDFVQKNKILSETKSLRLKSILKIKIYIASLRWKTLILPKNTKMQPTKKLKLEELGRIDVEIFKKTEKIPLVVILDNVRSMHNVGAAFRTADAFLVEKIILCGITPKPPHREIHKVALGATESVDWQFYESVKEAVIDLKTLGYEVIGIEQTTNSVMITDFNIDRTKKYALVLGNEVDGISDEILTDLDECLEIPQLGTKHSLNVSVCGGIVMWEFFKGLK</sequence>
<dbReference type="GO" id="GO:0032259">
    <property type="term" value="P:methylation"/>
    <property type="evidence" value="ECO:0007669"/>
    <property type="project" value="UniProtKB-KW"/>
</dbReference>
<dbReference type="PANTHER" id="PTHR46429">
    <property type="entry name" value="23S RRNA (GUANOSINE-2'-O-)-METHYLTRANSFERASE RLMB"/>
    <property type="match status" value="1"/>
</dbReference>
<dbReference type="InterPro" id="IPR029028">
    <property type="entry name" value="Alpha/beta_knot_MTases"/>
</dbReference>
<dbReference type="CDD" id="cd18097">
    <property type="entry name" value="SpoU-like"/>
    <property type="match status" value="1"/>
</dbReference>
<keyword evidence="2 4" id="KW-0808">Transferase</keyword>
<evidence type="ECO:0000256" key="1">
    <source>
        <dbReference type="ARBA" id="ARBA00022603"/>
    </source>
</evidence>
<dbReference type="InterPro" id="IPR004441">
    <property type="entry name" value="rRNA_MeTrfase_TrmH"/>
</dbReference>
<dbReference type="Gene3D" id="3.40.1280.10">
    <property type="match status" value="1"/>
</dbReference>
<dbReference type="GO" id="GO:0003723">
    <property type="term" value="F:RNA binding"/>
    <property type="evidence" value="ECO:0007669"/>
    <property type="project" value="InterPro"/>
</dbReference>
<dbReference type="EC" id="2.1.1.185" evidence="4"/>
<accession>A0A644SPE4</accession>
<dbReference type="GO" id="GO:0005829">
    <property type="term" value="C:cytosol"/>
    <property type="evidence" value="ECO:0007669"/>
    <property type="project" value="TreeGrafter"/>
</dbReference>
<comment type="caution">
    <text evidence="4">The sequence shown here is derived from an EMBL/GenBank/DDBJ whole genome shotgun (WGS) entry which is preliminary data.</text>
</comment>
<evidence type="ECO:0000259" key="3">
    <source>
        <dbReference type="Pfam" id="PF00588"/>
    </source>
</evidence>
<dbReference type="EMBL" id="VSSQ01000003">
    <property type="protein sequence ID" value="MPL56524.1"/>
    <property type="molecule type" value="Genomic_DNA"/>
</dbReference>
<evidence type="ECO:0000313" key="4">
    <source>
        <dbReference type="EMBL" id="MPL56524.1"/>
    </source>
</evidence>
<keyword evidence="1 4" id="KW-0489">Methyltransferase</keyword>
<dbReference type="SUPFAM" id="SSF75217">
    <property type="entry name" value="alpha/beta knot"/>
    <property type="match status" value="1"/>
</dbReference>
<dbReference type="GO" id="GO:0006396">
    <property type="term" value="P:RNA processing"/>
    <property type="evidence" value="ECO:0007669"/>
    <property type="project" value="InterPro"/>
</dbReference>
<reference evidence="4" key="1">
    <citation type="submission" date="2019-08" db="EMBL/GenBank/DDBJ databases">
        <authorList>
            <person name="Kucharzyk K."/>
            <person name="Murdoch R.W."/>
            <person name="Higgins S."/>
            <person name="Loffler F."/>
        </authorList>
    </citation>
    <scope>NUCLEOTIDE SEQUENCE</scope>
</reference>
<proteinExistence type="predicted"/>
<feature type="domain" description="tRNA/rRNA methyltransferase SpoU type" evidence="3">
    <location>
        <begin position="102"/>
        <end position="245"/>
    </location>
</feature>
<evidence type="ECO:0000256" key="2">
    <source>
        <dbReference type="ARBA" id="ARBA00022679"/>
    </source>
</evidence>
<dbReference type="Pfam" id="PF00588">
    <property type="entry name" value="SpoU_methylase"/>
    <property type="match status" value="1"/>
</dbReference>
<protein>
    <submittedName>
        <fullName evidence="4">23S rRNA (Guanosine-2'-O-)-methyltransferase RlmB</fullName>
        <ecNumber evidence="4">2.1.1.185</ecNumber>
    </submittedName>
</protein>
<dbReference type="PANTHER" id="PTHR46429:SF1">
    <property type="entry name" value="23S RRNA (GUANOSINE-2'-O-)-METHYLTRANSFERASE RLMB"/>
    <property type="match status" value="1"/>
</dbReference>
<dbReference type="InterPro" id="IPR029026">
    <property type="entry name" value="tRNA_m1G_MTases_N"/>
</dbReference>
<dbReference type="GO" id="GO:0008173">
    <property type="term" value="F:RNA methyltransferase activity"/>
    <property type="evidence" value="ECO:0007669"/>
    <property type="project" value="InterPro"/>
</dbReference>
<gene>
    <name evidence="4" type="primary">rlmB_3</name>
    <name evidence="4" type="ORF">SDC9_02010</name>
</gene>
<dbReference type="InterPro" id="IPR001537">
    <property type="entry name" value="SpoU_MeTrfase"/>
</dbReference>
<name>A0A644SPE4_9ZZZZ</name>